<dbReference type="EMBL" id="CP042436">
    <property type="protein sequence ID" value="QEC62520.1"/>
    <property type="molecule type" value="Genomic_DNA"/>
</dbReference>
<dbReference type="AlphaFoldDB" id="A0A5B8UTS2"/>
<dbReference type="Gene3D" id="3.40.50.1010">
    <property type="entry name" value="5'-nuclease"/>
    <property type="match status" value="1"/>
</dbReference>
<name>A0A5B8UTS2_9SPHI</name>
<dbReference type="InterPro" id="IPR016541">
    <property type="entry name" value="UCP008505"/>
</dbReference>
<dbReference type="Proteomes" id="UP000321479">
    <property type="component" value="Chromosome"/>
</dbReference>
<accession>A0A5B8UTS2</accession>
<dbReference type="Pfam" id="PF14367">
    <property type="entry name" value="DUF4411"/>
    <property type="match status" value="1"/>
</dbReference>
<reference evidence="1 2" key="1">
    <citation type="journal article" date="2017" name="Curr. Microbiol.">
        <title>Mucilaginibacter ginsenosidivorans sp. nov., Isolated from Soil of Ginseng Field.</title>
        <authorList>
            <person name="Kim M.M."/>
            <person name="Siddiqi M.Z."/>
            <person name="Im W.T."/>
        </authorList>
    </citation>
    <scope>NUCLEOTIDE SEQUENCE [LARGE SCALE GENOMIC DNA]</scope>
    <source>
        <strain evidence="1 2">Gsoil 3017</strain>
    </source>
</reference>
<dbReference type="OrthoDB" id="3231195at2"/>
<sequence>MSGPLYLLDSNCFIQAHRMTYPLDVATSFWAKLKQLADEGTISSIDKVKGELGRNKDALHLWCAANLQPDFFHSSGSVMADYARVIQTASRRIPPYSQSALSTFFDKDEADAWLIAHALQKGLPIVTHEVSQPAGIANVKIPDICNLLGVRTLITIAMFRELNEQF</sequence>
<dbReference type="RefSeq" id="WP_147031097.1">
    <property type="nucleotide sequence ID" value="NZ_CP042436.1"/>
</dbReference>
<gene>
    <name evidence="1" type="ORF">FRZ54_07935</name>
</gene>
<protein>
    <submittedName>
        <fullName evidence="1">DUF4411 family protein</fullName>
    </submittedName>
</protein>
<dbReference type="KEGG" id="mgin:FRZ54_07935"/>
<keyword evidence="2" id="KW-1185">Reference proteome</keyword>
<evidence type="ECO:0000313" key="1">
    <source>
        <dbReference type="EMBL" id="QEC62520.1"/>
    </source>
</evidence>
<organism evidence="1 2">
    <name type="scientific">Mucilaginibacter ginsenosidivorans</name>
    <dbReference type="NCBI Taxonomy" id="398053"/>
    <lineage>
        <taxon>Bacteria</taxon>
        <taxon>Pseudomonadati</taxon>
        <taxon>Bacteroidota</taxon>
        <taxon>Sphingobacteriia</taxon>
        <taxon>Sphingobacteriales</taxon>
        <taxon>Sphingobacteriaceae</taxon>
        <taxon>Mucilaginibacter</taxon>
    </lineage>
</organism>
<proteinExistence type="predicted"/>
<evidence type="ECO:0000313" key="2">
    <source>
        <dbReference type="Proteomes" id="UP000321479"/>
    </source>
</evidence>